<keyword evidence="11 15" id="KW-0378">Hydrolase</keyword>
<dbReference type="InterPro" id="IPR002496">
    <property type="entry name" value="PRib_AMP_CycHydrolase_dom"/>
</dbReference>
<comment type="subcellular location">
    <subcellularLocation>
        <location evidence="3 15">Cytoplasm</location>
    </subcellularLocation>
</comment>
<dbReference type="EC" id="3.5.4.19" evidence="15"/>
<dbReference type="NCBIfam" id="TIGR03188">
    <property type="entry name" value="histidine_hisI"/>
    <property type="match status" value="1"/>
</dbReference>
<reference evidence="18" key="1">
    <citation type="submission" date="2017-11" db="EMBL/GenBank/DDBJ databases">
        <title>Complete Genome Sequence of Kyrpidia sp. Strain EA-1, a thermophilic, hydrogen-oxidizing Bacterium, isolated from the Azores.</title>
        <authorList>
            <person name="Reiner J.E."/>
            <person name="Lapp C.J."/>
            <person name="Bunk B."/>
            <person name="Gescher J."/>
        </authorList>
    </citation>
    <scope>NUCLEOTIDE SEQUENCE [LARGE SCALE GENOMIC DNA]</scope>
    <source>
        <strain evidence="18">EA-1</strain>
    </source>
</reference>
<comment type="catalytic activity">
    <reaction evidence="2 15">
        <text>1-(5-phospho-beta-D-ribosyl)-ATP + H2O = 1-(5-phospho-beta-D-ribosyl)-5'-AMP + diphosphate + H(+)</text>
        <dbReference type="Rhea" id="RHEA:22828"/>
        <dbReference type="ChEBI" id="CHEBI:15377"/>
        <dbReference type="ChEBI" id="CHEBI:15378"/>
        <dbReference type="ChEBI" id="CHEBI:33019"/>
        <dbReference type="ChEBI" id="CHEBI:59457"/>
        <dbReference type="ChEBI" id="CHEBI:73183"/>
        <dbReference type="EC" id="3.6.1.31"/>
    </reaction>
</comment>
<evidence type="ECO:0000313" key="18">
    <source>
        <dbReference type="Proteomes" id="UP000231932"/>
    </source>
</evidence>
<dbReference type="PANTHER" id="PTHR42945:SF1">
    <property type="entry name" value="HISTIDINE BIOSYNTHESIS BIFUNCTIONAL PROTEIN HIS7"/>
    <property type="match status" value="1"/>
</dbReference>
<dbReference type="GO" id="GO:0004635">
    <property type="term" value="F:phosphoribosyl-AMP cyclohydrolase activity"/>
    <property type="evidence" value="ECO:0007669"/>
    <property type="project" value="UniProtKB-UniRule"/>
</dbReference>
<dbReference type="SUPFAM" id="SSF141734">
    <property type="entry name" value="HisI-like"/>
    <property type="match status" value="1"/>
</dbReference>
<dbReference type="FunFam" id="3.10.20.810:FF:000001">
    <property type="entry name" value="Histidine biosynthesis bifunctional protein HisIE"/>
    <property type="match status" value="1"/>
</dbReference>
<dbReference type="RefSeq" id="WP_100666803.1">
    <property type="nucleotide sequence ID" value="NZ_CP024955.1"/>
</dbReference>
<keyword evidence="14 15" id="KW-0511">Multifunctional enzyme</keyword>
<evidence type="ECO:0000256" key="12">
    <source>
        <dbReference type="ARBA" id="ARBA00022840"/>
    </source>
</evidence>
<dbReference type="NCBIfam" id="NF002747">
    <property type="entry name" value="PRK02759.1"/>
    <property type="match status" value="1"/>
</dbReference>
<dbReference type="EC" id="3.6.1.31" evidence="15"/>
<dbReference type="GO" id="GO:0005737">
    <property type="term" value="C:cytoplasm"/>
    <property type="evidence" value="ECO:0007669"/>
    <property type="project" value="UniProtKB-SubCell"/>
</dbReference>
<evidence type="ECO:0000256" key="4">
    <source>
        <dbReference type="ARBA" id="ARBA00005169"/>
    </source>
</evidence>
<dbReference type="GO" id="GO:0005524">
    <property type="term" value="F:ATP binding"/>
    <property type="evidence" value="ECO:0007669"/>
    <property type="project" value="UniProtKB-KW"/>
</dbReference>
<dbReference type="PANTHER" id="PTHR42945">
    <property type="entry name" value="HISTIDINE BIOSYNTHESIS BIFUNCTIONAL PROTEIN"/>
    <property type="match status" value="1"/>
</dbReference>
<dbReference type="Pfam" id="PF01502">
    <property type="entry name" value="PRA-CH"/>
    <property type="match status" value="1"/>
</dbReference>
<dbReference type="GO" id="GO:0000105">
    <property type="term" value="P:L-histidine biosynthetic process"/>
    <property type="evidence" value="ECO:0007669"/>
    <property type="project" value="UniProtKB-UniRule"/>
</dbReference>
<dbReference type="Proteomes" id="UP000231932">
    <property type="component" value="Chromosome"/>
</dbReference>
<dbReference type="HAMAP" id="MF_01019">
    <property type="entry name" value="HisIE"/>
    <property type="match status" value="1"/>
</dbReference>
<evidence type="ECO:0000256" key="9">
    <source>
        <dbReference type="ARBA" id="ARBA00022605"/>
    </source>
</evidence>
<keyword evidence="12 15" id="KW-0067">ATP-binding</keyword>
<dbReference type="HAMAP" id="MF_01020">
    <property type="entry name" value="HisE"/>
    <property type="match status" value="1"/>
</dbReference>
<organism evidence="17 18">
    <name type="scientific">Kyrpidia spormannii</name>
    <dbReference type="NCBI Taxonomy" id="2055160"/>
    <lineage>
        <taxon>Bacteria</taxon>
        <taxon>Bacillati</taxon>
        <taxon>Bacillota</taxon>
        <taxon>Bacilli</taxon>
        <taxon>Bacillales</taxon>
        <taxon>Alicyclobacillaceae</taxon>
        <taxon>Kyrpidia</taxon>
    </lineage>
</organism>
<sequence>MIDPEALSFDEKGLIPAVVQDARTGEVLTVAYMNREALERTLAEKETWFWSRSRAVLWHKGETSGNTQRVVEVRVDCDGDALLVRVEPAGPACHTGERTCFYRSLGEPDEEEGADRSPGGPPQTVLAELWETIDERYRTRPEGSYTTYLFEQGLDKILKKIGEEATETIVAAKGKTGEPDLAEVRYESADLLYHLMVLWRQVGLQPEEVWGELQGRHLVKDVSPRKGPGFKRRDQ</sequence>
<keyword evidence="8 15" id="KW-0963">Cytoplasm</keyword>
<comment type="similarity">
    <text evidence="6 15">In the C-terminal section; belongs to the PRA-PH family.</text>
</comment>
<evidence type="ECO:0000256" key="6">
    <source>
        <dbReference type="ARBA" id="ARBA00007731"/>
    </source>
</evidence>
<evidence type="ECO:0000256" key="11">
    <source>
        <dbReference type="ARBA" id="ARBA00022801"/>
    </source>
</evidence>
<dbReference type="SUPFAM" id="SSF101386">
    <property type="entry name" value="all-alpha NTP pyrophosphatases"/>
    <property type="match status" value="1"/>
</dbReference>
<dbReference type="GO" id="GO:0004636">
    <property type="term" value="F:phosphoribosyl-ATP diphosphatase activity"/>
    <property type="evidence" value="ECO:0007669"/>
    <property type="project" value="UniProtKB-UniRule"/>
</dbReference>
<evidence type="ECO:0000256" key="14">
    <source>
        <dbReference type="ARBA" id="ARBA00023268"/>
    </source>
</evidence>
<keyword evidence="13 15" id="KW-0368">Histidine biosynthesis</keyword>
<feature type="region of interest" description="Phosphoribosyl-ATP pyrophosphohydrolase" evidence="15">
    <location>
        <begin position="126"/>
        <end position="235"/>
    </location>
</feature>
<dbReference type="Gene3D" id="1.10.287.1080">
    <property type="entry name" value="MazG-like"/>
    <property type="match status" value="1"/>
</dbReference>
<evidence type="ECO:0000313" key="17">
    <source>
        <dbReference type="EMBL" id="ATY83968.1"/>
    </source>
</evidence>
<comment type="similarity">
    <text evidence="7 15">In the N-terminal section; belongs to the PRA-CH family.</text>
</comment>
<dbReference type="Pfam" id="PF01503">
    <property type="entry name" value="PRA-PH"/>
    <property type="match status" value="1"/>
</dbReference>
<accession>A0A2K8N389</accession>
<dbReference type="HAMAP" id="MF_01021">
    <property type="entry name" value="HisI"/>
    <property type="match status" value="1"/>
</dbReference>
<evidence type="ECO:0000256" key="7">
    <source>
        <dbReference type="ARBA" id="ARBA00008299"/>
    </source>
</evidence>
<dbReference type="CDD" id="cd11534">
    <property type="entry name" value="NTP-PPase_HisIE_like"/>
    <property type="match status" value="1"/>
</dbReference>
<dbReference type="InterPro" id="IPR026660">
    <property type="entry name" value="PRA-CH"/>
</dbReference>
<evidence type="ECO:0000259" key="16">
    <source>
        <dbReference type="Pfam" id="PF01502"/>
    </source>
</evidence>
<evidence type="ECO:0000256" key="3">
    <source>
        <dbReference type="ARBA" id="ARBA00004496"/>
    </source>
</evidence>
<keyword evidence="18" id="KW-1185">Reference proteome</keyword>
<dbReference type="InterPro" id="IPR008179">
    <property type="entry name" value="HisE"/>
</dbReference>
<evidence type="ECO:0000256" key="1">
    <source>
        <dbReference type="ARBA" id="ARBA00000024"/>
    </source>
</evidence>
<evidence type="ECO:0000256" key="8">
    <source>
        <dbReference type="ARBA" id="ARBA00022490"/>
    </source>
</evidence>
<keyword evidence="9 15" id="KW-0028">Amino-acid biosynthesis</keyword>
<proteinExistence type="inferred from homology"/>
<feature type="region of interest" description="Phosphoribosyl-AMP cyclohydrolase" evidence="15">
    <location>
        <begin position="1"/>
        <end position="125"/>
    </location>
</feature>
<dbReference type="EMBL" id="CP024955">
    <property type="protein sequence ID" value="ATY83968.1"/>
    <property type="molecule type" value="Genomic_DNA"/>
</dbReference>
<dbReference type="InterPro" id="IPR023019">
    <property type="entry name" value="His_synth_HisIE"/>
</dbReference>
<name>A0A2K8N389_9BACL</name>
<evidence type="ECO:0000256" key="5">
    <source>
        <dbReference type="ARBA" id="ARBA00005204"/>
    </source>
</evidence>
<dbReference type="InterPro" id="IPR021130">
    <property type="entry name" value="PRib-ATP_PPHydrolase-like"/>
</dbReference>
<dbReference type="OrthoDB" id="9795769at2"/>
<comment type="catalytic activity">
    <reaction evidence="1 15">
        <text>1-(5-phospho-beta-D-ribosyl)-5'-AMP + H2O = 1-(5-phospho-beta-D-ribosyl)-5-[(5-phospho-beta-D-ribosylamino)methylideneamino]imidazole-4-carboxamide</text>
        <dbReference type="Rhea" id="RHEA:20049"/>
        <dbReference type="ChEBI" id="CHEBI:15377"/>
        <dbReference type="ChEBI" id="CHEBI:58435"/>
        <dbReference type="ChEBI" id="CHEBI:59457"/>
        <dbReference type="EC" id="3.5.4.19"/>
    </reaction>
</comment>
<keyword evidence="10 15" id="KW-0547">Nucleotide-binding</keyword>
<dbReference type="NCBIfam" id="NF000768">
    <property type="entry name" value="PRK00051.1"/>
    <property type="match status" value="1"/>
</dbReference>
<dbReference type="KEGG" id="kyr:CVV65_02495"/>
<gene>
    <name evidence="15" type="primary">hisI</name>
    <name evidence="15" type="synonym">hisIE</name>
    <name evidence="17" type="ORF">CVV65_02495</name>
</gene>
<evidence type="ECO:0000256" key="15">
    <source>
        <dbReference type="HAMAP-Rule" id="MF_01019"/>
    </source>
</evidence>
<dbReference type="AlphaFoldDB" id="A0A2K8N389"/>
<comment type="pathway">
    <text evidence="4 15">Amino-acid biosynthesis; L-histidine biosynthesis; L-histidine from 5-phospho-alpha-D-ribose 1-diphosphate: step 3/9.</text>
</comment>
<dbReference type="UniPathway" id="UPA00031">
    <property type="reaction ID" value="UER00007"/>
</dbReference>
<dbReference type="InterPro" id="IPR038019">
    <property type="entry name" value="PRib_AMP_CycHydrolase_sf"/>
</dbReference>
<evidence type="ECO:0000256" key="13">
    <source>
        <dbReference type="ARBA" id="ARBA00023102"/>
    </source>
</evidence>
<evidence type="ECO:0000256" key="10">
    <source>
        <dbReference type="ARBA" id="ARBA00022741"/>
    </source>
</evidence>
<protein>
    <recommendedName>
        <fullName evidence="15">Histidine biosynthesis bifunctional protein HisIE</fullName>
    </recommendedName>
    <domain>
        <recommendedName>
            <fullName evidence="15">Phosphoribosyl-AMP cyclohydrolase</fullName>
            <shortName evidence="15">PRA-CH</shortName>
            <ecNumber evidence="15">3.5.4.19</ecNumber>
        </recommendedName>
    </domain>
    <domain>
        <recommendedName>
            <fullName evidence="15">Phosphoribosyl-ATP pyrophosphatase</fullName>
            <shortName evidence="15">PRA-PH</shortName>
            <ecNumber evidence="15">3.6.1.31</ecNumber>
        </recommendedName>
    </domain>
</protein>
<dbReference type="Gene3D" id="3.10.20.810">
    <property type="entry name" value="Phosphoribosyl-AMP cyclohydrolase"/>
    <property type="match status" value="1"/>
</dbReference>
<comment type="pathway">
    <text evidence="5 15">Amino-acid biosynthesis; L-histidine biosynthesis; L-histidine from 5-phospho-alpha-D-ribose 1-diphosphate: step 2/9.</text>
</comment>
<evidence type="ECO:0000256" key="2">
    <source>
        <dbReference type="ARBA" id="ARBA00001460"/>
    </source>
</evidence>
<feature type="domain" description="Phosphoribosyl-AMP cyclohydrolase" evidence="16">
    <location>
        <begin position="30"/>
        <end position="102"/>
    </location>
</feature>